<dbReference type="EMBL" id="JBHMAG010000004">
    <property type="protein sequence ID" value="MFB9750649.1"/>
    <property type="molecule type" value="Genomic_DNA"/>
</dbReference>
<dbReference type="InterPro" id="IPR050490">
    <property type="entry name" value="Bact_solute-bd_prot1"/>
</dbReference>
<evidence type="ECO:0000313" key="1">
    <source>
        <dbReference type="EMBL" id="MFB9750649.1"/>
    </source>
</evidence>
<dbReference type="InterPro" id="IPR006059">
    <property type="entry name" value="SBP"/>
</dbReference>
<dbReference type="SUPFAM" id="SSF53850">
    <property type="entry name" value="Periplasmic binding protein-like II"/>
    <property type="match status" value="1"/>
</dbReference>
<dbReference type="Gene3D" id="3.40.190.10">
    <property type="entry name" value="Periplasmic binding protein-like II"/>
    <property type="match status" value="1"/>
</dbReference>
<dbReference type="Proteomes" id="UP001589619">
    <property type="component" value="Unassembled WGS sequence"/>
</dbReference>
<organism evidence="1 2">
    <name type="scientific">Paenibacillus hodogayensis</name>
    <dbReference type="NCBI Taxonomy" id="279208"/>
    <lineage>
        <taxon>Bacteria</taxon>
        <taxon>Bacillati</taxon>
        <taxon>Bacillota</taxon>
        <taxon>Bacilli</taxon>
        <taxon>Bacillales</taxon>
        <taxon>Paenibacillaceae</taxon>
        <taxon>Paenibacillus</taxon>
    </lineage>
</organism>
<proteinExistence type="predicted"/>
<dbReference type="RefSeq" id="WP_344904624.1">
    <property type="nucleotide sequence ID" value="NZ_BAAAYO010000002.1"/>
</dbReference>
<accession>A0ABV5VQU9</accession>
<dbReference type="PANTHER" id="PTHR43649:SF12">
    <property type="entry name" value="DIACETYLCHITOBIOSE BINDING PROTEIN DASA"/>
    <property type="match status" value="1"/>
</dbReference>
<name>A0ABV5VQU9_9BACL</name>
<gene>
    <name evidence="1" type="ORF">ACFFNY_03605</name>
</gene>
<protein>
    <submittedName>
        <fullName evidence="1">ABC transporter substrate-binding protein</fullName>
    </submittedName>
</protein>
<dbReference type="PANTHER" id="PTHR43649">
    <property type="entry name" value="ARABINOSE-BINDING PROTEIN-RELATED"/>
    <property type="match status" value="1"/>
</dbReference>
<comment type="caution">
    <text evidence="1">The sequence shown here is derived from an EMBL/GenBank/DDBJ whole genome shotgun (WGS) entry which is preliminary data.</text>
</comment>
<reference evidence="1 2" key="1">
    <citation type="submission" date="2024-09" db="EMBL/GenBank/DDBJ databases">
        <authorList>
            <person name="Sun Q."/>
            <person name="Mori K."/>
        </authorList>
    </citation>
    <scope>NUCLEOTIDE SEQUENCE [LARGE SCALE GENOMIC DNA]</scope>
    <source>
        <strain evidence="1 2">JCM 12520</strain>
    </source>
</reference>
<evidence type="ECO:0000313" key="2">
    <source>
        <dbReference type="Proteomes" id="UP001589619"/>
    </source>
</evidence>
<dbReference type="Pfam" id="PF01547">
    <property type="entry name" value="SBP_bac_1"/>
    <property type="match status" value="1"/>
</dbReference>
<keyword evidence="2" id="KW-1185">Reference proteome</keyword>
<sequence>MAYGYNIQYDITDLVKQHNVDLNRIEPVLLDEVKRTSGGKLYMLPVQNNIQVLFYNKDIFDRFGVGYPRDGMTWDEMLDLSKKLTRKDSGKLYFGFSSQGAVQAIKMNPMSLVKVDPASGKLQINRDTRWIRYSRRILCNPTAIRTFSTNTSPRTGPRPRLRNFTRIRIRR</sequence>